<evidence type="ECO:0000256" key="1">
    <source>
        <dbReference type="ARBA" id="ARBA00022448"/>
    </source>
</evidence>
<sequence>MNSFEINKIAGGVLGTLLFLQVVYLASNAIFSHPKPADTPAAGEAPKPAAAAAAPAPTEELASYIGKASAKKGEDDSKVCQMCHNLAKGGGVILGPPLYGVVGRARGSVAGFQYSDAMKAKGGTWTPQDVFTFIKDPQAFVPGTKMTFSGEPDPQKRADIVAYLDTLSDSPVPLPKPAP</sequence>
<dbReference type="GO" id="GO:0009055">
    <property type="term" value="F:electron transfer activity"/>
    <property type="evidence" value="ECO:0007669"/>
    <property type="project" value="InterPro"/>
</dbReference>
<dbReference type="InterPro" id="IPR036909">
    <property type="entry name" value="Cyt_c-like_dom_sf"/>
</dbReference>
<dbReference type="AlphaFoldDB" id="A0A3D9YYN4"/>
<dbReference type="Gene3D" id="1.10.760.10">
    <property type="entry name" value="Cytochrome c-like domain"/>
    <property type="match status" value="1"/>
</dbReference>
<keyword evidence="3 6" id="KW-0479">Metal-binding</keyword>
<accession>A0A3D9YYN4</accession>
<dbReference type="OrthoDB" id="9805828at2"/>
<evidence type="ECO:0000313" key="9">
    <source>
        <dbReference type="Proteomes" id="UP000256900"/>
    </source>
</evidence>
<reference evidence="8 9" key="1">
    <citation type="submission" date="2018-08" db="EMBL/GenBank/DDBJ databases">
        <title>Genomic Encyclopedia of Type Strains, Phase IV (KMG-IV): sequencing the most valuable type-strain genomes for metagenomic binning, comparative biology and taxonomic classification.</title>
        <authorList>
            <person name="Goeker M."/>
        </authorList>
    </citation>
    <scope>NUCLEOTIDE SEQUENCE [LARGE SCALE GENOMIC DNA]</scope>
    <source>
        <strain evidence="8 9">BW863</strain>
    </source>
</reference>
<keyword evidence="2 6" id="KW-0349">Heme</keyword>
<gene>
    <name evidence="8" type="ORF">DES32_1442</name>
</gene>
<organism evidence="8 9">
    <name type="scientific">Methylovirgula ligni</name>
    <dbReference type="NCBI Taxonomy" id="569860"/>
    <lineage>
        <taxon>Bacteria</taxon>
        <taxon>Pseudomonadati</taxon>
        <taxon>Pseudomonadota</taxon>
        <taxon>Alphaproteobacteria</taxon>
        <taxon>Hyphomicrobiales</taxon>
        <taxon>Beijerinckiaceae</taxon>
        <taxon>Methylovirgula</taxon>
    </lineage>
</organism>
<evidence type="ECO:0000313" key="8">
    <source>
        <dbReference type="EMBL" id="REF87812.1"/>
    </source>
</evidence>
<keyword evidence="9" id="KW-1185">Reference proteome</keyword>
<evidence type="ECO:0000256" key="6">
    <source>
        <dbReference type="PROSITE-ProRule" id="PRU00433"/>
    </source>
</evidence>
<comment type="caution">
    <text evidence="8">The sequence shown here is derived from an EMBL/GenBank/DDBJ whole genome shotgun (WGS) entry which is preliminary data.</text>
</comment>
<dbReference type="Pfam" id="PF00034">
    <property type="entry name" value="Cytochrom_C"/>
    <property type="match status" value="1"/>
</dbReference>
<dbReference type="PRINTS" id="PR00604">
    <property type="entry name" value="CYTCHRMECIAB"/>
</dbReference>
<dbReference type="InterPro" id="IPR009056">
    <property type="entry name" value="Cyt_c-like_dom"/>
</dbReference>
<keyword evidence="5 6" id="KW-0408">Iron</keyword>
<dbReference type="Proteomes" id="UP000256900">
    <property type="component" value="Unassembled WGS sequence"/>
</dbReference>
<evidence type="ECO:0000259" key="7">
    <source>
        <dbReference type="PROSITE" id="PS51007"/>
    </source>
</evidence>
<proteinExistence type="predicted"/>
<dbReference type="PANTHER" id="PTHR11961">
    <property type="entry name" value="CYTOCHROME C"/>
    <property type="match status" value="1"/>
</dbReference>
<dbReference type="InterPro" id="IPR002327">
    <property type="entry name" value="Cyt_c_1A/1B"/>
</dbReference>
<evidence type="ECO:0000256" key="5">
    <source>
        <dbReference type="ARBA" id="ARBA00023004"/>
    </source>
</evidence>
<keyword evidence="4" id="KW-0249">Electron transport</keyword>
<dbReference type="PROSITE" id="PS51007">
    <property type="entry name" value="CYTC"/>
    <property type="match status" value="1"/>
</dbReference>
<name>A0A3D9YYN4_9HYPH</name>
<dbReference type="RefSeq" id="WP_115835969.1">
    <property type="nucleotide sequence ID" value="NZ_CP025086.1"/>
</dbReference>
<dbReference type="GO" id="GO:0046872">
    <property type="term" value="F:metal ion binding"/>
    <property type="evidence" value="ECO:0007669"/>
    <property type="project" value="UniProtKB-KW"/>
</dbReference>
<dbReference type="GO" id="GO:0020037">
    <property type="term" value="F:heme binding"/>
    <property type="evidence" value="ECO:0007669"/>
    <property type="project" value="InterPro"/>
</dbReference>
<evidence type="ECO:0000256" key="4">
    <source>
        <dbReference type="ARBA" id="ARBA00022982"/>
    </source>
</evidence>
<dbReference type="SUPFAM" id="SSF46626">
    <property type="entry name" value="Cytochrome c"/>
    <property type="match status" value="1"/>
</dbReference>
<protein>
    <submittedName>
        <fullName evidence="8">Cytochrome c</fullName>
    </submittedName>
</protein>
<keyword evidence="1" id="KW-0813">Transport</keyword>
<evidence type="ECO:0000256" key="3">
    <source>
        <dbReference type="ARBA" id="ARBA00022723"/>
    </source>
</evidence>
<evidence type="ECO:0000256" key="2">
    <source>
        <dbReference type="ARBA" id="ARBA00022617"/>
    </source>
</evidence>
<dbReference type="EMBL" id="QUMO01000002">
    <property type="protein sequence ID" value="REF87812.1"/>
    <property type="molecule type" value="Genomic_DNA"/>
</dbReference>
<feature type="domain" description="Cytochrome c" evidence="7">
    <location>
        <begin position="68"/>
        <end position="168"/>
    </location>
</feature>